<evidence type="ECO:0000313" key="3">
    <source>
        <dbReference type="Proteomes" id="UP000727456"/>
    </source>
</evidence>
<gene>
    <name evidence="2" type="ORF">FHS31_002369</name>
</gene>
<dbReference type="Proteomes" id="UP000727456">
    <property type="component" value="Unassembled WGS sequence"/>
</dbReference>
<evidence type="ECO:0000259" key="1">
    <source>
        <dbReference type="Pfam" id="PF04909"/>
    </source>
</evidence>
<dbReference type="InterPro" id="IPR052358">
    <property type="entry name" value="Aro_Compnd_Degr_Hydrolases"/>
</dbReference>
<accession>A0ABX0TWI3</accession>
<comment type="caution">
    <text evidence="2">The sequence shown here is derived from an EMBL/GenBank/DDBJ whole genome shotgun (WGS) entry which is preliminary data.</text>
</comment>
<dbReference type="PANTHER" id="PTHR35563">
    <property type="entry name" value="BARREL METAL-DEPENDENT HYDROLASE, PUTATIVE (AFU_ORTHOLOGUE AFUA_1G16240)-RELATED"/>
    <property type="match status" value="1"/>
</dbReference>
<protein>
    <submittedName>
        <fullName evidence="2">TIM-barrel fold metal-dependent hydrolase</fullName>
    </submittedName>
</protein>
<organism evidence="2 3">
    <name type="scientific">Sphingomonas vulcanisoli</name>
    <dbReference type="NCBI Taxonomy" id="1658060"/>
    <lineage>
        <taxon>Bacteria</taxon>
        <taxon>Pseudomonadati</taxon>
        <taxon>Pseudomonadota</taxon>
        <taxon>Alphaproteobacteria</taxon>
        <taxon>Sphingomonadales</taxon>
        <taxon>Sphingomonadaceae</taxon>
        <taxon>Sphingomonas</taxon>
    </lineage>
</organism>
<dbReference type="RefSeq" id="WP_167073703.1">
    <property type="nucleotide sequence ID" value="NZ_JAAOZC010000006.1"/>
</dbReference>
<dbReference type="GO" id="GO:0016787">
    <property type="term" value="F:hydrolase activity"/>
    <property type="evidence" value="ECO:0007669"/>
    <property type="project" value="UniProtKB-KW"/>
</dbReference>
<sequence length="307" mass="33441">MQIGTDIPIPCLSPWPVRTPALRLPAKAWDCHAHVVGAAPWVSPRNYDPPIADIGAYIGMLDEVGLKYGVLVQVSVHGTNNDLLLEGLRLHPDRLRGVAAIAPDIRESKLAEMHEAGVRGVRLLTLTRGGVAPEAAMALAERIAPYGWHIEFGVPGHMLAELKPIIDALPVPVVLAHFGDCDMAMGIHGPQFAALRAILDQRDRYVKLSGAYRLCAEPWRDTIPVASTLIEDHRQSLLWGSDWPHVAISDPSLMPRTEALIELIGQWTSSDAALHAIFVENPARLYGLPREAGFDPNEIKGEADAHA</sequence>
<dbReference type="PANTHER" id="PTHR35563:SF2">
    <property type="entry name" value="BARREL METAL-DEPENDENT HYDROLASE, PUTATIVE (AFU_ORTHOLOGUE AFUA_1G16240)-RELATED"/>
    <property type="match status" value="1"/>
</dbReference>
<reference evidence="2 3" key="1">
    <citation type="submission" date="2020-03" db="EMBL/GenBank/DDBJ databases">
        <title>Genomic Encyclopedia of Type Strains, Phase III (KMG-III): the genomes of soil and plant-associated and newly described type strains.</title>
        <authorList>
            <person name="Whitman W."/>
        </authorList>
    </citation>
    <scope>NUCLEOTIDE SEQUENCE [LARGE SCALE GENOMIC DNA]</scope>
    <source>
        <strain evidence="2 3">CECT 8804</strain>
    </source>
</reference>
<dbReference type="Gene3D" id="3.20.20.140">
    <property type="entry name" value="Metal-dependent hydrolases"/>
    <property type="match status" value="1"/>
</dbReference>
<dbReference type="EMBL" id="JAAOZC010000006">
    <property type="protein sequence ID" value="NIJ08745.1"/>
    <property type="molecule type" value="Genomic_DNA"/>
</dbReference>
<dbReference type="InterPro" id="IPR006680">
    <property type="entry name" value="Amidohydro-rel"/>
</dbReference>
<dbReference type="Pfam" id="PF04909">
    <property type="entry name" value="Amidohydro_2"/>
    <property type="match status" value="1"/>
</dbReference>
<proteinExistence type="predicted"/>
<evidence type="ECO:0000313" key="2">
    <source>
        <dbReference type="EMBL" id="NIJ08745.1"/>
    </source>
</evidence>
<dbReference type="InterPro" id="IPR032466">
    <property type="entry name" value="Metal_Hydrolase"/>
</dbReference>
<name>A0ABX0TWI3_9SPHN</name>
<feature type="domain" description="Amidohydrolase-related" evidence="1">
    <location>
        <begin position="29"/>
        <end position="288"/>
    </location>
</feature>
<keyword evidence="3" id="KW-1185">Reference proteome</keyword>
<dbReference type="SUPFAM" id="SSF51556">
    <property type="entry name" value="Metallo-dependent hydrolases"/>
    <property type="match status" value="1"/>
</dbReference>
<keyword evidence="2" id="KW-0378">Hydrolase</keyword>